<protein>
    <submittedName>
        <fullName evidence="3">Transcriptional regulator</fullName>
    </submittedName>
</protein>
<accession>A0A437LXU9</accession>
<dbReference type="Gene3D" id="1.10.10.1550">
    <property type="entry name" value="ROS/MUCR transcriptional regulator protein"/>
    <property type="match status" value="1"/>
</dbReference>
<evidence type="ECO:0000313" key="4">
    <source>
        <dbReference type="Proteomes" id="UP000282971"/>
    </source>
</evidence>
<reference evidence="3 4" key="1">
    <citation type="submission" date="2019-01" db="EMBL/GenBank/DDBJ databases">
        <authorList>
            <person name="Chen W.-M."/>
        </authorList>
    </citation>
    <scope>NUCLEOTIDE SEQUENCE [LARGE SCALE GENOMIC DNA]</scope>
    <source>
        <strain evidence="3 4">CCP-7</strain>
    </source>
</reference>
<sequence>MKTDGLIHFTANIVAAHVENNAVSVAAVPDLIKSVHRAIAGLSTETLQPVEELKPAVTIRASIRPDTITCLECGVKQKMIKRHLSTAHGLTPEDYKAKWDLPADYPIVAPNYAIRRSELAKQNGLGTKGRGKIELPKGSKRSRK</sequence>
<dbReference type="GO" id="GO:0008270">
    <property type="term" value="F:zinc ion binding"/>
    <property type="evidence" value="ECO:0007669"/>
    <property type="project" value="InterPro"/>
</dbReference>
<dbReference type="EMBL" id="SACN01000003">
    <property type="protein sequence ID" value="RVT90202.1"/>
    <property type="molecule type" value="Genomic_DNA"/>
</dbReference>
<dbReference type="RefSeq" id="WP_127745452.1">
    <property type="nucleotide sequence ID" value="NZ_SACN01000003.1"/>
</dbReference>
<evidence type="ECO:0000256" key="1">
    <source>
        <dbReference type="ARBA" id="ARBA00007031"/>
    </source>
</evidence>
<dbReference type="Proteomes" id="UP000282971">
    <property type="component" value="Unassembled WGS sequence"/>
</dbReference>
<name>A0A437LXU9_9SPHN</name>
<dbReference type="Pfam" id="PF05443">
    <property type="entry name" value="ROS_MUCR"/>
    <property type="match status" value="1"/>
</dbReference>
<keyword evidence="4" id="KW-1185">Reference proteome</keyword>
<dbReference type="GO" id="GO:0006355">
    <property type="term" value="P:regulation of DNA-templated transcription"/>
    <property type="evidence" value="ECO:0007669"/>
    <property type="project" value="InterPro"/>
</dbReference>
<evidence type="ECO:0000256" key="2">
    <source>
        <dbReference type="SAM" id="MobiDB-lite"/>
    </source>
</evidence>
<dbReference type="GO" id="GO:0003677">
    <property type="term" value="F:DNA binding"/>
    <property type="evidence" value="ECO:0007669"/>
    <property type="project" value="InterPro"/>
</dbReference>
<dbReference type="AlphaFoldDB" id="A0A437LXU9"/>
<gene>
    <name evidence="3" type="ORF">EOD43_18050</name>
</gene>
<dbReference type="InterPro" id="IPR041920">
    <property type="entry name" value="ROS/MUCR_sf"/>
</dbReference>
<comment type="similarity">
    <text evidence="1">Belongs to the ros/MucR family.</text>
</comment>
<dbReference type="OrthoDB" id="9809693at2"/>
<proteinExistence type="inferred from homology"/>
<dbReference type="InterPro" id="IPR008807">
    <property type="entry name" value="ROS_MUCR"/>
</dbReference>
<evidence type="ECO:0000313" key="3">
    <source>
        <dbReference type="EMBL" id="RVT90202.1"/>
    </source>
</evidence>
<organism evidence="3 4">
    <name type="scientific">Sphingomonas crocodyli</name>
    <dbReference type="NCBI Taxonomy" id="1979270"/>
    <lineage>
        <taxon>Bacteria</taxon>
        <taxon>Pseudomonadati</taxon>
        <taxon>Pseudomonadota</taxon>
        <taxon>Alphaproteobacteria</taxon>
        <taxon>Sphingomonadales</taxon>
        <taxon>Sphingomonadaceae</taxon>
        <taxon>Sphingomonas</taxon>
    </lineage>
</organism>
<comment type="caution">
    <text evidence="3">The sequence shown here is derived from an EMBL/GenBank/DDBJ whole genome shotgun (WGS) entry which is preliminary data.</text>
</comment>
<feature type="region of interest" description="Disordered" evidence="2">
    <location>
        <begin position="120"/>
        <end position="144"/>
    </location>
</feature>